<dbReference type="Proteomes" id="UP000075424">
    <property type="component" value="Unassembled WGS sequence"/>
</dbReference>
<protein>
    <submittedName>
        <fullName evidence="2">Uncharacterized protein</fullName>
    </submittedName>
</protein>
<evidence type="ECO:0000313" key="3">
    <source>
        <dbReference type="EMBL" id="KYD31882.1"/>
    </source>
</evidence>
<evidence type="ECO:0000313" key="6">
    <source>
        <dbReference type="Proteomes" id="UP000773850"/>
    </source>
</evidence>
<dbReference type="EMBL" id="LQYY01000136">
    <property type="protein sequence ID" value="KYD31882.1"/>
    <property type="molecule type" value="Genomic_DNA"/>
</dbReference>
<dbReference type="Proteomes" id="UP000075517">
    <property type="component" value="Unassembled WGS sequence"/>
</dbReference>
<name>A0A150MT75_GEOSE</name>
<reference evidence="1 6" key="2">
    <citation type="submission" date="2016-03" db="EMBL/GenBank/DDBJ databases">
        <title>Spore heat resistance.</title>
        <authorList>
            <person name="Boekhorst J."/>
            <person name="Berendsen E.M."/>
            <person name="Wells-Bennik M.H."/>
            <person name="Kuipers O.P."/>
        </authorList>
    </citation>
    <scope>NUCLEOTIDE SEQUENCE [LARGE SCALE GENOMIC DNA]</scope>
    <source>
        <strain evidence="1 6">GS8</strain>
    </source>
</reference>
<dbReference type="EMBL" id="LQYV01000037">
    <property type="protein sequence ID" value="KYD27710.1"/>
    <property type="molecule type" value="Genomic_DNA"/>
</dbReference>
<dbReference type="AlphaFoldDB" id="A0A150MT75"/>
<dbReference type="EMBL" id="LUCS01000023">
    <property type="protein sequence ID" value="KAF6511238.1"/>
    <property type="molecule type" value="Genomic_DNA"/>
</dbReference>
<comment type="caution">
    <text evidence="2">The sequence shown here is derived from an EMBL/GenBank/DDBJ whole genome shotgun (WGS) entry which is preliminary data.</text>
</comment>
<dbReference type="Proteomes" id="UP000773850">
    <property type="component" value="Unassembled WGS sequence"/>
</dbReference>
<dbReference type="PATRIC" id="fig|1422.17.peg.1488"/>
<evidence type="ECO:0000313" key="4">
    <source>
        <dbReference type="Proteomes" id="UP000075424"/>
    </source>
</evidence>
<evidence type="ECO:0000313" key="1">
    <source>
        <dbReference type="EMBL" id="KAF6511238.1"/>
    </source>
</evidence>
<evidence type="ECO:0000313" key="2">
    <source>
        <dbReference type="EMBL" id="KYD27710.1"/>
    </source>
</evidence>
<gene>
    <name evidence="2" type="ORF">B4109_0110</name>
    <name evidence="3" type="ORF">B4114_0104</name>
    <name evidence="1" type="ORF">GS8_1433</name>
</gene>
<keyword evidence="6" id="KW-1185">Reference proteome</keyword>
<evidence type="ECO:0000313" key="5">
    <source>
        <dbReference type="Proteomes" id="UP000075517"/>
    </source>
</evidence>
<accession>A0A150MT75</accession>
<reference evidence="4 5" key="1">
    <citation type="submission" date="2016-01" db="EMBL/GenBank/DDBJ databases">
        <title>Draft Genome Sequences of Seven Thermophilic Sporeformers Isolated from Foods.</title>
        <authorList>
            <person name="Berendsen E.M."/>
            <person name="Wells-Bennik M.H."/>
            <person name="Krawcyk A.O."/>
            <person name="De Jong A."/>
            <person name="Holsappel S."/>
            <person name="Eijlander R.T."/>
            <person name="Kuipers O.P."/>
        </authorList>
    </citation>
    <scope>NUCLEOTIDE SEQUENCE [LARGE SCALE GENOMIC DNA]</scope>
    <source>
        <strain evidence="2 4">B4109</strain>
        <strain evidence="3 5">B4114</strain>
    </source>
</reference>
<proteinExistence type="predicted"/>
<organism evidence="2 4">
    <name type="scientific">Geobacillus stearothermophilus</name>
    <name type="common">Bacillus stearothermophilus</name>
    <dbReference type="NCBI Taxonomy" id="1422"/>
    <lineage>
        <taxon>Bacteria</taxon>
        <taxon>Bacillati</taxon>
        <taxon>Bacillota</taxon>
        <taxon>Bacilli</taxon>
        <taxon>Bacillales</taxon>
        <taxon>Anoxybacillaceae</taxon>
        <taxon>Geobacillus</taxon>
    </lineage>
</organism>
<sequence length="41" mass="4333">MNLYVLYKGANVLDALILPAETGDMKAARQIGAGWSGRGNP</sequence>